<evidence type="ECO:0000313" key="5">
    <source>
        <dbReference type="Proteomes" id="UP000799750"/>
    </source>
</evidence>
<keyword evidence="5" id="KW-1185">Reference proteome</keyword>
<dbReference type="EMBL" id="MU004189">
    <property type="protein sequence ID" value="KAF2495400.1"/>
    <property type="molecule type" value="Genomic_DNA"/>
</dbReference>
<dbReference type="AlphaFoldDB" id="A0A6A6QTW7"/>
<feature type="compositionally biased region" description="Basic and acidic residues" evidence="1">
    <location>
        <begin position="270"/>
        <end position="293"/>
    </location>
</feature>
<accession>A0A6A6QTW7</accession>
<dbReference type="OrthoDB" id="5215637at2759"/>
<evidence type="ECO:0000313" key="4">
    <source>
        <dbReference type="EMBL" id="KAF2495400.1"/>
    </source>
</evidence>
<protein>
    <submittedName>
        <fullName evidence="4">Uncharacterized protein</fullName>
    </submittedName>
</protein>
<evidence type="ECO:0000256" key="1">
    <source>
        <dbReference type="SAM" id="MobiDB-lite"/>
    </source>
</evidence>
<dbReference type="Proteomes" id="UP000799750">
    <property type="component" value="Unassembled WGS sequence"/>
</dbReference>
<keyword evidence="2" id="KW-0472">Membrane</keyword>
<reference evidence="4" key="1">
    <citation type="journal article" date="2020" name="Stud. Mycol.">
        <title>101 Dothideomycetes genomes: a test case for predicting lifestyles and emergence of pathogens.</title>
        <authorList>
            <person name="Haridas S."/>
            <person name="Albert R."/>
            <person name="Binder M."/>
            <person name="Bloem J."/>
            <person name="Labutti K."/>
            <person name="Salamov A."/>
            <person name="Andreopoulos B."/>
            <person name="Baker S."/>
            <person name="Barry K."/>
            <person name="Bills G."/>
            <person name="Bluhm B."/>
            <person name="Cannon C."/>
            <person name="Castanera R."/>
            <person name="Culley D."/>
            <person name="Daum C."/>
            <person name="Ezra D."/>
            <person name="Gonzalez J."/>
            <person name="Henrissat B."/>
            <person name="Kuo A."/>
            <person name="Liang C."/>
            <person name="Lipzen A."/>
            <person name="Lutzoni F."/>
            <person name="Magnuson J."/>
            <person name="Mondo S."/>
            <person name="Nolan M."/>
            <person name="Ohm R."/>
            <person name="Pangilinan J."/>
            <person name="Park H.-J."/>
            <person name="Ramirez L."/>
            <person name="Alfaro M."/>
            <person name="Sun H."/>
            <person name="Tritt A."/>
            <person name="Yoshinaga Y."/>
            <person name="Zwiers L.-H."/>
            <person name="Turgeon B."/>
            <person name="Goodwin S."/>
            <person name="Spatafora J."/>
            <person name="Crous P."/>
            <person name="Grigoriev I."/>
        </authorList>
    </citation>
    <scope>NUCLEOTIDE SEQUENCE</scope>
    <source>
        <strain evidence="4">CBS 269.34</strain>
    </source>
</reference>
<feature type="region of interest" description="Disordered" evidence="1">
    <location>
        <begin position="253"/>
        <end position="293"/>
    </location>
</feature>
<sequence length="293" mass="31359">MLIAALLSTRRTSSAWLFFVALSRFSIHTAASNLTCYYPDGLQNRGNACDPTSAVSQCCGPGFVCLGNGLCLPGPTVRKDYDWKYYRSGCTDPTWDSPTCPDICLGPKDSIDSGQGVQSCSGGPNRYCCAHSRHTDCCSNSTNIFTLGLANISVSIGVGVGVGVGGALILVLSVLFFLRHRRRKMGAKRSPEFGSHGFEMGQDGAGDGGGAVVKDAQFFAMREGEGDGDEIRAHLPSGPLELESSPRFELGVLPDHDERALQGEGTEGADGERNRYPGRYFKEDGLHRHEVPG</sequence>
<organism evidence="4 5">
    <name type="scientific">Lophium mytilinum</name>
    <dbReference type="NCBI Taxonomy" id="390894"/>
    <lineage>
        <taxon>Eukaryota</taxon>
        <taxon>Fungi</taxon>
        <taxon>Dikarya</taxon>
        <taxon>Ascomycota</taxon>
        <taxon>Pezizomycotina</taxon>
        <taxon>Dothideomycetes</taxon>
        <taxon>Pleosporomycetidae</taxon>
        <taxon>Mytilinidiales</taxon>
        <taxon>Mytilinidiaceae</taxon>
        <taxon>Lophium</taxon>
    </lineage>
</organism>
<gene>
    <name evidence="4" type="ORF">BU16DRAFT_389474</name>
</gene>
<name>A0A6A6QTW7_9PEZI</name>
<keyword evidence="2" id="KW-0812">Transmembrane</keyword>
<evidence type="ECO:0000256" key="2">
    <source>
        <dbReference type="SAM" id="Phobius"/>
    </source>
</evidence>
<feature type="signal peptide" evidence="3">
    <location>
        <begin position="1"/>
        <end position="31"/>
    </location>
</feature>
<evidence type="ECO:0000256" key="3">
    <source>
        <dbReference type="SAM" id="SignalP"/>
    </source>
</evidence>
<feature type="transmembrane region" description="Helical" evidence="2">
    <location>
        <begin position="156"/>
        <end position="178"/>
    </location>
</feature>
<keyword evidence="2" id="KW-1133">Transmembrane helix</keyword>
<feature type="chain" id="PRO_5025665751" evidence="3">
    <location>
        <begin position="32"/>
        <end position="293"/>
    </location>
</feature>
<keyword evidence="3" id="KW-0732">Signal</keyword>
<proteinExistence type="predicted"/>